<dbReference type="SUPFAM" id="SSF100950">
    <property type="entry name" value="NagB/RpiA/CoA transferase-like"/>
    <property type="match status" value="1"/>
</dbReference>
<dbReference type="OrthoDB" id="27639at2157"/>
<dbReference type="RefSeq" id="WP_007693343.1">
    <property type="nucleotide sequence ID" value="NZ_AOMB01000030.1"/>
</dbReference>
<keyword evidence="2" id="KW-0648">Protein biosynthesis</keyword>
<comment type="similarity">
    <text evidence="1">Belongs to the eIF-2B alpha/beta/delta subunits family.</text>
</comment>
<proteinExistence type="inferred from homology"/>
<dbReference type="Gene3D" id="3.40.50.10470">
    <property type="entry name" value="Translation initiation factor eif-2b, domain 2"/>
    <property type="match status" value="1"/>
</dbReference>
<dbReference type="EMBL" id="AOMB01000030">
    <property type="protein sequence ID" value="EMA38436.1"/>
    <property type="molecule type" value="Genomic_DNA"/>
</dbReference>
<dbReference type="AlphaFoldDB" id="M0LYB6"/>
<dbReference type="PANTHER" id="PTHR43475:SF3">
    <property type="entry name" value="TRANSLATION INITIATION FACTOR EIF-2B SUBUNIT FAMILY PROTEIN (AFU_ORTHOLOGUE AFUA_2G14290)"/>
    <property type="match status" value="1"/>
</dbReference>
<gene>
    <name evidence="2" type="ORF">C447_09787</name>
</gene>
<dbReference type="GO" id="GO:0003743">
    <property type="term" value="F:translation initiation factor activity"/>
    <property type="evidence" value="ECO:0007669"/>
    <property type="project" value="UniProtKB-KW"/>
</dbReference>
<dbReference type="InterPro" id="IPR000649">
    <property type="entry name" value="IF-2B-related"/>
</dbReference>
<dbReference type="InterPro" id="IPR042529">
    <property type="entry name" value="IF_2B-like_C"/>
</dbReference>
<dbReference type="PANTHER" id="PTHR43475">
    <property type="entry name" value="METHYLTHIORIBOSE-1-PHOSPHATE ISOMERASE"/>
    <property type="match status" value="1"/>
</dbReference>
<keyword evidence="2" id="KW-0396">Initiation factor</keyword>
<dbReference type="GO" id="GO:0046523">
    <property type="term" value="F:S-methyl-5-thioribose-1-phosphate isomerase activity"/>
    <property type="evidence" value="ECO:0007669"/>
    <property type="project" value="TreeGrafter"/>
</dbReference>
<dbReference type="Pfam" id="PF01008">
    <property type="entry name" value="IF-2B"/>
    <property type="match status" value="1"/>
</dbReference>
<organism evidence="2 3">
    <name type="scientific">Halococcus hamelinensis 100A6</name>
    <dbReference type="NCBI Taxonomy" id="1132509"/>
    <lineage>
        <taxon>Archaea</taxon>
        <taxon>Methanobacteriati</taxon>
        <taxon>Methanobacteriota</taxon>
        <taxon>Stenosarchaea group</taxon>
        <taxon>Halobacteria</taxon>
        <taxon>Halobacteriales</taxon>
        <taxon>Halococcaceae</taxon>
        <taxon>Halococcus</taxon>
    </lineage>
</organism>
<dbReference type="InterPro" id="IPR037171">
    <property type="entry name" value="NagB/RpiA_transferase-like"/>
</dbReference>
<dbReference type="GO" id="GO:0019509">
    <property type="term" value="P:L-methionine salvage from methylthioadenosine"/>
    <property type="evidence" value="ECO:0007669"/>
    <property type="project" value="TreeGrafter"/>
</dbReference>
<name>M0LYB6_9EURY</name>
<dbReference type="eggNOG" id="arCOG01127">
    <property type="taxonomic scope" value="Archaea"/>
</dbReference>
<dbReference type="Proteomes" id="UP000011566">
    <property type="component" value="Unassembled WGS sequence"/>
</dbReference>
<accession>M0LYB6</accession>
<dbReference type="PATRIC" id="fig|1132509.6.peg.2207"/>
<protein>
    <submittedName>
        <fullName evidence="2">Initiation factor 2B-related protein</fullName>
    </submittedName>
</protein>
<evidence type="ECO:0000313" key="3">
    <source>
        <dbReference type="Proteomes" id="UP000011566"/>
    </source>
</evidence>
<keyword evidence="3" id="KW-1185">Reference proteome</keyword>
<evidence type="ECO:0000313" key="2">
    <source>
        <dbReference type="EMBL" id="EMA38436.1"/>
    </source>
</evidence>
<evidence type="ECO:0000256" key="1">
    <source>
        <dbReference type="RuleBase" id="RU003814"/>
    </source>
</evidence>
<sequence>MSARTNRSTVCFLRNRGEVLLIRTRGVNGEPGRWDGVSDTVTDDPEREARNAVRSVVGPGNGYSLVRTGEPFSAEDGREGSRVLFPFLFECDSRAVDFGAEGVESEWVSPTQVRKRETAPGLQRAYERVAPTVETVAADTDHGSAWLSVSALAVLRDRAGGLTADDDQNDEPAWDDLVALAEALRAARPSMAVVRNRVNRAMAAASADGTAEALERAAIDGIERASEADAAAAREAAALLSGTVVTLSRSGTVLDALRAATDVPVIVGESRPAREGVGVAQALAADRSVTLAVDAALPHLLATRSIDRVLVGADAVLPDGSVVNKVGTRGLALAAAHEGIPVYAVTSSDKIGLDADPDFEEGAREAVYDGEEAIDVANPTFDRTPADAVTVVTEDGPLAPDDIANRADELAALADRTKDTSPDPE</sequence>
<reference evidence="2 3" key="1">
    <citation type="journal article" date="2014" name="PLoS Genet.">
        <title>Phylogenetically driven sequencing of extremely halophilic archaea reveals strategies for static and dynamic osmo-response.</title>
        <authorList>
            <person name="Becker E.A."/>
            <person name="Seitzer P.M."/>
            <person name="Tritt A."/>
            <person name="Larsen D."/>
            <person name="Krusor M."/>
            <person name="Yao A.I."/>
            <person name="Wu D."/>
            <person name="Madern D."/>
            <person name="Eisen J.A."/>
            <person name="Darling A.E."/>
            <person name="Facciotti M.T."/>
        </authorList>
    </citation>
    <scope>NUCLEOTIDE SEQUENCE [LARGE SCALE GENOMIC DNA]</scope>
    <source>
        <strain evidence="2 3">100A6</strain>
    </source>
</reference>
<comment type="caution">
    <text evidence="2">The sequence shown here is derived from an EMBL/GenBank/DDBJ whole genome shotgun (WGS) entry which is preliminary data.</text>
</comment>